<dbReference type="Gene3D" id="1.10.260.40">
    <property type="entry name" value="lambda repressor-like DNA-binding domains"/>
    <property type="match status" value="1"/>
</dbReference>
<reference evidence="2 3" key="1">
    <citation type="submission" date="2020-01" db="EMBL/GenBank/DDBJ databases">
        <title>Genomic analysis of Aminipila sp. CBA3637.</title>
        <authorList>
            <person name="Kim Y.B."/>
            <person name="Roh S.W."/>
        </authorList>
    </citation>
    <scope>NUCLEOTIDE SEQUENCE [LARGE SCALE GENOMIC DNA]</scope>
    <source>
        <strain evidence="2 3">CBA3637</strain>
    </source>
</reference>
<accession>A0A6P1MIY5</accession>
<dbReference type="Pfam" id="PF01381">
    <property type="entry name" value="HTH_3"/>
    <property type="match status" value="1"/>
</dbReference>
<protein>
    <submittedName>
        <fullName evidence="2">Helix-turn-helix domain-containing protein</fullName>
    </submittedName>
</protein>
<name>A0A6P1MIY5_9FIRM</name>
<dbReference type="SUPFAM" id="SSF47413">
    <property type="entry name" value="lambda repressor-like DNA-binding domains"/>
    <property type="match status" value="1"/>
</dbReference>
<dbReference type="PROSITE" id="PS50943">
    <property type="entry name" value="HTH_CROC1"/>
    <property type="match status" value="1"/>
</dbReference>
<keyword evidence="3" id="KW-1185">Reference proteome</keyword>
<evidence type="ECO:0000313" key="2">
    <source>
        <dbReference type="EMBL" id="QHI74042.1"/>
    </source>
</evidence>
<dbReference type="InterPro" id="IPR010982">
    <property type="entry name" value="Lambda_DNA-bd_dom_sf"/>
</dbReference>
<sequence>MNLGEILLEERKRQGISQQKLADMACVTKRSIVYWEKGSKCMSVESADKVFKALKVSITLGNDSSLN</sequence>
<dbReference type="Proteomes" id="UP000463883">
    <property type="component" value="Chromosome"/>
</dbReference>
<evidence type="ECO:0000259" key="1">
    <source>
        <dbReference type="PROSITE" id="PS50943"/>
    </source>
</evidence>
<dbReference type="KEGG" id="amic:Ami3637_16645"/>
<gene>
    <name evidence="2" type="ORF">Ami3637_16645</name>
</gene>
<feature type="domain" description="HTH cro/C1-type" evidence="1">
    <location>
        <begin position="7"/>
        <end position="61"/>
    </location>
</feature>
<dbReference type="CDD" id="cd00093">
    <property type="entry name" value="HTH_XRE"/>
    <property type="match status" value="1"/>
</dbReference>
<proteinExistence type="predicted"/>
<organism evidence="2 3">
    <name type="scientific">Aminipila terrae</name>
    <dbReference type="NCBI Taxonomy" id="2697030"/>
    <lineage>
        <taxon>Bacteria</taxon>
        <taxon>Bacillati</taxon>
        <taxon>Bacillota</taxon>
        <taxon>Clostridia</taxon>
        <taxon>Peptostreptococcales</taxon>
        <taxon>Anaerovoracaceae</taxon>
        <taxon>Aminipila</taxon>
    </lineage>
</organism>
<dbReference type="AlphaFoldDB" id="A0A6P1MIY5"/>
<evidence type="ECO:0000313" key="3">
    <source>
        <dbReference type="Proteomes" id="UP000463883"/>
    </source>
</evidence>
<dbReference type="InterPro" id="IPR001387">
    <property type="entry name" value="Cro/C1-type_HTH"/>
</dbReference>
<dbReference type="SMART" id="SM00530">
    <property type="entry name" value="HTH_XRE"/>
    <property type="match status" value="1"/>
</dbReference>
<dbReference type="EMBL" id="CP047591">
    <property type="protein sequence ID" value="QHI74042.1"/>
    <property type="molecule type" value="Genomic_DNA"/>
</dbReference>
<dbReference type="GO" id="GO:0003677">
    <property type="term" value="F:DNA binding"/>
    <property type="evidence" value="ECO:0007669"/>
    <property type="project" value="InterPro"/>
</dbReference>